<dbReference type="AlphaFoldDB" id="R7MXM6"/>
<evidence type="ECO:0000313" key="1">
    <source>
        <dbReference type="EMBL" id="CDF04617.1"/>
    </source>
</evidence>
<dbReference type="InterPro" id="IPR010064">
    <property type="entry name" value="HK97-gp10_tail"/>
</dbReference>
<organism evidence="1">
    <name type="scientific">Megasphaera elsdenii CAG:570</name>
    <dbReference type="NCBI Taxonomy" id="1263087"/>
    <lineage>
        <taxon>Bacteria</taxon>
        <taxon>Bacillati</taxon>
        <taxon>Bacillota</taxon>
        <taxon>Negativicutes</taxon>
        <taxon>Veillonellales</taxon>
        <taxon>Veillonellaceae</taxon>
        <taxon>Megasphaera</taxon>
    </lineage>
</organism>
<dbReference type="Pfam" id="PF04883">
    <property type="entry name" value="HK97-gp10_like"/>
    <property type="match status" value="1"/>
</dbReference>
<dbReference type="EMBL" id="CBKE010000113">
    <property type="protein sequence ID" value="CDF04617.1"/>
    <property type="molecule type" value="Genomic_DNA"/>
</dbReference>
<accession>R7MXM6</accession>
<reference evidence="1" key="1">
    <citation type="submission" date="2012-11" db="EMBL/GenBank/DDBJ databases">
        <title>Dependencies among metagenomic species, viruses, plasmids and units of genetic variation.</title>
        <authorList>
            <person name="Nielsen H.B."/>
            <person name="Almeida M."/>
            <person name="Juncker A.S."/>
            <person name="Rasmussen S."/>
            <person name="Li J."/>
            <person name="Sunagawa S."/>
            <person name="Plichta D."/>
            <person name="Gautier L."/>
            <person name="Le Chatelier E."/>
            <person name="Peletier E."/>
            <person name="Bonde I."/>
            <person name="Nielsen T."/>
            <person name="Manichanh C."/>
            <person name="Arumugam M."/>
            <person name="Batto J."/>
            <person name="Santos M.B.Q.D."/>
            <person name="Blom N."/>
            <person name="Borruel N."/>
            <person name="Burgdorf K.S."/>
            <person name="Boumezbeur F."/>
            <person name="Casellas F."/>
            <person name="Dore J."/>
            <person name="Guarner F."/>
            <person name="Hansen T."/>
            <person name="Hildebrand F."/>
            <person name="Kaas R.S."/>
            <person name="Kennedy S."/>
            <person name="Kristiansen K."/>
            <person name="Kultima J.R."/>
            <person name="Leonard P."/>
            <person name="Levenez F."/>
            <person name="Lund O."/>
            <person name="Moumen B."/>
            <person name="Le Paslier D."/>
            <person name="Pons N."/>
            <person name="Pedersen O."/>
            <person name="Prifti E."/>
            <person name="Qin J."/>
            <person name="Raes J."/>
            <person name="Tap J."/>
            <person name="Tims S."/>
            <person name="Ussery D.W."/>
            <person name="Yamada T."/>
            <person name="MetaHit consortium"/>
            <person name="Renault P."/>
            <person name="Sicheritz-Ponten T."/>
            <person name="Bork P."/>
            <person name="Wang J."/>
            <person name="Brunak S."/>
            <person name="Ehrlich S.D."/>
        </authorList>
    </citation>
    <scope>NUCLEOTIDE SEQUENCE [LARGE SCALE GENOMIC DNA]</scope>
</reference>
<sequence>MAMLFDDGFSAFDDRLAAIEEKGASKMDKFVAQEAEVIIGKIKDNTPTRTGRLKNGWKHSRAIQGKTTIYNNVKYAAHVEYGHRQTPGRYVPAIGKRLKKDFVPGKKMLHKGMMEAGQTFEADSEAIFKAVLDE</sequence>
<dbReference type="Proteomes" id="UP000017908">
    <property type="component" value="Unassembled WGS sequence"/>
</dbReference>
<protein>
    <recommendedName>
        <fullName evidence="2">HK97 gp10 family phage protein</fullName>
    </recommendedName>
</protein>
<gene>
    <name evidence="1" type="ORF">BN715_00051</name>
</gene>
<comment type="caution">
    <text evidence="1">The sequence shown here is derived from an EMBL/GenBank/DDBJ whole genome shotgun (WGS) entry which is preliminary data.</text>
</comment>
<evidence type="ECO:0008006" key="2">
    <source>
        <dbReference type="Google" id="ProtNLM"/>
    </source>
</evidence>
<proteinExistence type="predicted"/>
<name>R7MXM6_MEGEL</name>